<name>A0A941IKF0_9ACTN</name>
<dbReference type="InterPro" id="IPR013324">
    <property type="entry name" value="RNA_pol_sigma_r3/r4-like"/>
</dbReference>
<keyword evidence="4" id="KW-0238">DNA-binding</keyword>
<feature type="compositionally biased region" description="Low complexity" evidence="6">
    <location>
        <begin position="225"/>
        <end position="242"/>
    </location>
</feature>
<keyword evidence="3" id="KW-0731">Sigma factor</keyword>
<keyword evidence="10" id="KW-1185">Reference proteome</keyword>
<dbReference type="Pfam" id="PF08281">
    <property type="entry name" value="Sigma70_r4_2"/>
    <property type="match status" value="1"/>
</dbReference>
<evidence type="ECO:0000313" key="10">
    <source>
        <dbReference type="Proteomes" id="UP000676325"/>
    </source>
</evidence>
<feature type="domain" description="RNA polymerase sigma factor 70 region 4 type 2" evidence="8">
    <location>
        <begin position="103"/>
        <end position="152"/>
    </location>
</feature>
<evidence type="ECO:0000256" key="7">
    <source>
        <dbReference type="SAM" id="Phobius"/>
    </source>
</evidence>
<keyword evidence="2" id="KW-0805">Transcription regulation</keyword>
<keyword evidence="7" id="KW-0472">Membrane</keyword>
<evidence type="ECO:0000259" key="8">
    <source>
        <dbReference type="Pfam" id="PF08281"/>
    </source>
</evidence>
<comment type="similarity">
    <text evidence="1">Belongs to the sigma-70 factor family. ECF subfamily.</text>
</comment>
<dbReference type="GO" id="GO:0006352">
    <property type="term" value="P:DNA-templated transcription initiation"/>
    <property type="evidence" value="ECO:0007669"/>
    <property type="project" value="InterPro"/>
</dbReference>
<evidence type="ECO:0000256" key="5">
    <source>
        <dbReference type="ARBA" id="ARBA00023163"/>
    </source>
</evidence>
<dbReference type="InterPro" id="IPR013249">
    <property type="entry name" value="RNA_pol_sigma70_r4_t2"/>
</dbReference>
<dbReference type="Proteomes" id="UP000676325">
    <property type="component" value="Unassembled WGS sequence"/>
</dbReference>
<keyword evidence="5" id="KW-0804">Transcription</keyword>
<keyword evidence="7" id="KW-1133">Transmembrane helix</keyword>
<evidence type="ECO:0000313" key="9">
    <source>
        <dbReference type="EMBL" id="MBR7828852.1"/>
    </source>
</evidence>
<dbReference type="SUPFAM" id="SSF88659">
    <property type="entry name" value="Sigma3 and sigma4 domains of RNA polymerase sigma factors"/>
    <property type="match status" value="1"/>
</dbReference>
<dbReference type="GO" id="GO:0003677">
    <property type="term" value="F:DNA binding"/>
    <property type="evidence" value="ECO:0007669"/>
    <property type="project" value="UniProtKB-KW"/>
</dbReference>
<evidence type="ECO:0000256" key="6">
    <source>
        <dbReference type="SAM" id="MobiDB-lite"/>
    </source>
</evidence>
<evidence type="ECO:0000256" key="3">
    <source>
        <dbReference type="ARBA" id="ARBA00023082"/>
    </source>
</evidence>
<dbReference type="InterPro" id="IPR036388">
    <property type="entry name" value="WH-like_DNA-bd_sf"/>
</dbReference>
<dbReference type="CDD" id="cd06171">
    <property type="entry name" value="Sigma70_r4"/>
    <property type="match status" value="1"/>
</dbReference>
<comment type="caution">
    <text evidence="9">The sequence shown here is derived from an EMBL/GenBank/DDBJ whole genome shotgun (WGS) entry which is preliminary data.</text>
</comment>
<dbReference type="GO" id="GO:0016987">
    <property type="term" value="F:sigma factor activity"/>
    <property type="evidence" value="ECO:0007669"/>
    <property type="project" value="UniProtKB-KW"/>
</dbReference>
<reference evidence="9" key="1">
    <citation type="submission" date="2021-04" db="EMBL/GenBank/DDBJ databases">
        <title>Genome based classification of Actinospica acidithermotolerans sp. nov., an actinobacterium isolated from an Indonesian hot spring.</title>
        <authorList>
            <person name="Kusuma A.B."/>
            <person name="Putra K.E."/>
            <person name="Nafisah S."/>
            <person name="Loh J."/>
            <person name="Nouioui I."/>
            <person name="Goodfellow M."/>
        </authorList>
    </citation>
    <scope>NUCLEOTIDE SEQUENCE</scope>
    <source>
        <strain evidence="9">MGRD01-02</strain>
    </source>
</reference>
<evidence type="ECO:0000256" key="2">
    <source>
        <dbReference type="ARBA" id="ARBA00023015"/>
    </source>
</evidence>
<dbReference type="InterPro" id="IPR013325">
    <property type="entry name" value="RNA_pol_sigma_r2"/>
</dbReference>
<dbReference type="RefSeq" id="WP_212519988.1">
    <property type="nucleotide sequence ID" value="NZ_JAGSOH010000068.1"/>
</dbReference>
<dbReference type="AlphaFoldDB" id="A0A941IKF0"/>
<gene>
    <name evidence="9" type="ORF">KDK95_21260</name>
</gene>
<proteinExistence type="inferred from homology"/>
<dbReference type="SUPFAM" id="SSF88946">
    <property type="entry name" value="Sigma2 domain of RNA polymerase sigma factors"/>
    <property type="match status" value="1"/>
</dbReference>
<organism evidence="9 10">
    <name type="scientific">Actinospica acidithermotolerans</name>
    <dbReference type="NCBI Taxonomy" id="2828514"/>
    <lineage>
        <taxon>Bacteria</taxon>
        <taxon>Bacillati</taxon>
        <taxon>Actinomycetota</taxon>
        <taxon>Actinomycetes</taxon>
        <taxon>Catenulisporales</taxon>
        <taxon>Actinospicaceae</taxon>
        <taxon>Actinospica</taxon>
    </lineage>
</organism>
<dbReference type="PANTHER" id="PTHR43133">
    <property type="entry name" value="RNA POLYMERASE ECF-TYPE SIGMA FACTO"/>
    <property type="match status" value="1"/>
</dbReference>
<evidence type="ECO:0000256" key="1">
    <source>
        <dbReference type="ARBA" id="ARBA00010641"/>
    </source>
</evidence>
<feature type="transmembrane region" description="Helical" evidence="7">
    <location>
        <begin position="202"/>
        <end position="221"/>
    </location>
</feature>
<evidence type="ECO:0000256" key="4">
    <source>
        <dbReference type="ARBA" id="ARBA00023125"/>
    </source>
</evidence>
<sequence length="248" mass="26916">MPQALAQGAPVIGEEDFDAFFAVSYSRIVGQLYAMTGDWEEAQAVVLEAFIRAWDYRSQFDLETAPDSWVRIVAWNLTGLQWRQEWARPAGGTPAGAGRLGFVDALRGLNEDQRRATVLHYLCDQDYEDIAAETGVTLRKARARVIRGRAALDFGRTSAHPHDELVEELYDFANLHAHARLSAHGVRERGDRRGRKRQNMTLGSIGALAAAGAIAVALLAASPSAPPVAASASHHSGTHHVAPSQSPS</sequence>
<accession>A0A941IKF0</accession>
<dbReference type="PANTHER" id="PTHR43133:SF50">
    <property type="entry name" value="ECF RNA POLYMERASE SIGMA FACTOR SIGM"/>
    <property type="match status" value="1"/>
</dbReference>
<dbReference type="Gene3D" id="1.10.10.10">
    <property type="entry name" value="Winged helix-like DNA-binding domain superfamily/Winged helix DNA-binding domain"/>
    <property type="match status" value="1"/>
</dbReference>
<protein>
    <recommendedName>
        <fullName evidence="8">RNA polymerase sigma factor 70 region 4 type 2 domain-containing protein</fullName>
    </recommendedName>
</protein>
<dbReference type="InterPro" id="IPR039425">
    <property type="entry name" value="RNA_pol_sigma-70-like"/>
</dbReference>
<keyword evidence="7" id="KW-0812">Transmembrane</keyword>
<dbReference type="EMBL" id="JAGSOH010000068">
    <property type="protein sequence ID" value="MBR7828852.1"/>
    <property type="molecule type" value="Genomic_DNA"/>
</dbReference>
<dbReference type="Gene3D" id="1.10.1740.10">
    <property type="match status" value="1"/>
</dbReference>
<feature type="region of interest" description="Disordered" evidence="6">
    <location>
        <begin position="225"/>
        <end position="248"/>
    </location>
</feature>